<reference evidence="1 2" key="1">
    <citation type="journal article" date="2016" name="Nat. Commun.">
        <title>Thousands of microbial genomes shed light on interconnected biogeochemical processes in an aquifer system.</title>
        <authorList>
            <person name="Anantharaman K."/>
            <person name="Brown C.T."/>
            <person name="Hug L.A."/>
            <person name="Sharon I."/>
            <person name="Castelle C.J."/>
            <person name="Probst A.J."/>
            <person name="Thomas B.C."/>
            <person name="Singh A."/>
            <person name="Wilkins M.J."/>
            <person name="Karaoz U."/>
            <person name="Brodie E.L."/>
            <person name="Williams K.H."/>
            <person name="Hubbard S.S."/>
            <person name="Banfield J.F."/>
        </authorList>
    </citation>
    <scope>NUCLEOTIDE SEQUENCE [LARGE SCALE GENOMIC DNA]</scope>
</reference>
<dbReference type="EMBL" id="MHLW01000009">
    <property type="protein sequence ID" value="OGZ18225.1"/>
    <property type="molecule type" value="Genomic_DNA"/>
</dbReference>
<accession>A0A1G2DXC7</accession>
<sequence length="164" mass="18617">MSYFERAEKVYQLHPIGMAITNDGDYIKAGEIYISQKDLLARYIAGHPIPDFIDPYFTAISVKILGGLGFGFLIKPDFDPQKGLTDQEINKLRQDNYDRHIATGLIHLALYSHKILLEKNLGIKFEGKEKYLKEAEINIKNSSAKVLKQEGMILLDALKNGLYK</sequence>
<name>A0A1G2DXC7_9BACT</name>
<protein>
    <submittedName>
        <fullName evidence="1">Uncharacterized protein</fullName>
    </submittedName>
</protein>
<comment type="caution">
    <text evidence="1">The sequence shown here is derived from an EMBL/GenBank/DDBJ whole genome shotgun (WGS) entry which is preliminary data.</text>
</comment>
<dbReference type="AlphaFoldDB" id="A0A1G2DXC7"/>
<organism evidence="1 2">
    <name type="scientific">Candidatus Nealsonbacteria bacterium RBG_13_37_56</name>
    <dbReference type="NCBI Taxonomy" id="1801661"/>
    <lineage>
        <taxon>Bacteria</taxon>
        <taxon>Candidatus Nealsoniibacteriota</taxon>
    </lineage>
</organism>
<evidence type="ECO:0000313" key="2">
    <source>
        <dbReference type="Proteomes" id="UP000178893"/>
    </source>
</evidence>
<evidence type="ECO:0000313" key="1">
    <source>
        <dbReference type="EMBL" id="OGZ18225.1"/>
    </source>
</evidence>
<gene>
    <name evidence="1" type="ORF">A2V72_02690</name>
</gene>
<dbReference type="Proteomes" id="UP000178893">
    <property type="component" value="Unassembled WGS sequence"/>
</dbReference>
<proteinExistence type="predicted"/>